<evidence type="ECO:0000256" key="1">
    <source>
        <dbReference type="SAM" id="MobiDB-lite"/>
    </source>
</evidence>
<keyword evidence="4" id="KW-1185">Reference proteome</keyword>
<evidence type="ECO:0000259" key="2">
    <source>
        <dbReference type="PROSITE" id="PS50995"/>
    </source>
</evidence>
<dbReference type="RefSeq" id="WP_344855205.1">
    <property type="nucleotide sequence ID" value="NZ_BAAAZN010000001.1"/>
</dbReference>
<evidence type="ECO:0000313" key="3">
    <source>
        <dbReference type="EMBL" id="GAA3526845.1"/>
    </source>
</evidence>
<sequence length="167" mass="18537">MVHYTARLLAYIKRAEQATQQAKEQVLRGYGITPAQQAALTIISEHEGISSAELARQCQVTPQTMNSTVGRLEARGLIRRAPHPMHRTLIELTLTEHGRDLFERADTRVSALDADLAAELSPAELTTLKELLTRVIDTAPRAADKPEPQPAPPSARHRVKSHRVKSR</sequence>
<dbReference type="PROSITE" id="PS50995">
    <property type="entry name" value="HTH_MARR_2"/>
    <property type="match status" value="1"/>
</dbReference>
<dbReference type="PANTHER" id="PTHR33164:SF43">
    <property type="entry name" value="HTH-TYPE TRANSCRIPTIONAL REPRESSOR YETL"/>
    <property type="match status" value="1"/>
</dbReference>
<name>A0ABP6V3U6_9PSEU</name>
<dbReference type="SUPFAM" id="SSF46785">
    <property type="entry name" value="Winged helix' DNA-binding domain"/>
    <property type="match status" value="1"/>
</dbReference>
<dbReference type="SMART" id="SM00347">
    <property type="entry name" value="HTH_MARR"/>
    <property type="match status" value="1"/>
</dbReference>
<organism evidence="3 4">
    <name type="scientific">Amycolatopsis ultiminotia</name>
    <dbReference type="NCBI Taxonomy" id="543629"/>
    <lineage>
        <taxon>Bacteria</taxon>
        <taxon>Bacillati</taxon>
        <taxon>Actinomycetota</taxon>
        <taxon>Actinomycetes</taxon>
        <taxon>Pseudonocardiales</taxon>
        <taxon>Pseudonocardiaceae</taxon>
        <taxon>Amycolatopsis</taxon>
    </lineage>
</organism>
<accession>A0ABP6V3U6</accession>
<dbReference type="PRINTS" id="PR00598">
    <property type="entry name" value="HTHMARR"/>
</dbReference>
<dbReference type="InterPro" id="IPR036388">
    <property type="entry name" value="WH-like_DNA-bd_sf"/>
</dbReference>
<reference evidence="4" key="1">
    <citation type="journal article" date="2019" name="Int. J. Syst. Evol. Microbiol.">
        <title>The Global Catalogue of Microorganisms (GCM) 10K type strain sequencing project: providing services to taxonomists for standard genome sequencing and annotation.</title>
        <authorList>
            <consortium name="The Broad Institute Genomics Platform"/>
            <consortium name="The Broad Institute Genome Sequencing Center for Infectious Disease"/>
            <person name="Wu L."/>
            <person name="Ma J."/>
        </authorList>
    </citation>
    <scope>NUCLEOTIDE SEQUENCE [LARGE SCALE GENOMIC DNA]</scope>
    <source>
        <strain evidence="4">JCM 16898</strain>
    </source>
</reference>
<proteinExistence type="predicted"/>
<dbReference type="EMBL" id="BAAAZN010000001">
    <property type="protein sequence ID" value="GAA3526845.1"/>
    <property type="molecule type" value="Genomic_DNA"/>
</dbReference>
<dbReference type="Gene3D" id="1.10.10.10">
    <property type="entry name" value="Winged helix-like DNA-binding domain superfamily/Winged helix DNA-binding domain"/>
    <property type="match status" value="1"/>
</dbReference>
<dbReference type="InterPro" id="IPR039422">
    <property type="entry name" value="MarR/SlyA-like"/>
</dbReference>
<feature type="compositionally biased region" description="Basic residues" evidence="1">
    <location>
        <begin position="155"/>
        <end position="167"/>
    </location>
</feature>
<feature type="region of interest" description="Disordered" evidence="1">
    <location>
        <begin position="139"/>
        <end position="167"/>
    </location>
</feature>
<gene>
    <name evidence="3" type="ORF">GCM10022222_07290</name>
</gene>
<dbReference type="PANTHER" id="PTHR33164">
    <property type="entry name" value="TRANSCRIPTIONAL REGULATOR, MARR FAMILY"/>
    <property type="match status" value="1"/>
</dbReference>
<evidence type="ECO:0000313" key="4">
    <source>
        <dbReference type="Proteomes" id="UP001500689"/>
    </source>
</evidence>
<comment type="caution">
    <text evidence="3">The sequence shown here is derived from an EMBL/GenBank/DDBJ whole genome shotgun (WGS) entry which is preliminary data.</text>
</comment>
<protein>
    <recommendedName>
        <fullName evidence="2">HTH marR-type domain-containing protein</fullName>
    </recommendedName>
</protein>
<feature type="domain" description="HTH marR-type" evidence="2">
    <location>
        <begin position="5"/>
        <end position="137"/>
    </location>
</feature>
<dbReference type="InterPro" id="IPR036390">
    <property type="entry name" value="WH_DNA-bd_sf"/>
</dbReference>
<dbReference type="InterPro" id="IPR000835">
    <property type="entry name" value="HTH_MarR-typ"/>
</dbReference>
<dbReference type="Proteomes" id="UP001500689">
    <property type="component" value="Unassembled WGS sequence"/>
</dbReference>
<dbReference type="Pfam" id="PF12802">
    <property type="entry name" value="MarR_2"/>
    <property type="match status" value="1"/>
</dbReference>